<evidence type="ECO:0000313" key="2">
    <source>
        <dbReference type="EMBL" id="HIQ95190.1"/>
    </source>
</evidence>
<dbReference type="Pfam" id="PF05857">
    <property type="entry name" value="TraX"/>
    <property type="match status" value="1"/>
</dbReference>
<dbReference type="Proteomes" id="UP000886886">
    <property type="component" value="Unassembled WGS sequence"/>
</dbReference>
<feature type="transmembrane region" description="Helical" evidence="1">
    <location>
        <begin position="216"/>
        <end position="238"/>
    </location>
</feature>
<feature type="transmembrane region" description="Helical" evidence="1">
    <location>
        <begin position="182"/>
        <end position="204"/>
    </location>
</feature>
<comment type="caution">
    <text evidence="2">The sequence shown here is derived from an EMBL/GenBank/DDBJ whole genome shotgun (WGS) entry which is preliminary data.</text>
</comment>
<proteinExistence type="predicted"/>
<feature type="transmembrane region" description="Helical" evidence="1">
    <location>
        <begin position="54"/>
        <end position="75"/>
    </location>
</feature>
<reference evidence="2" key="2">
    <citation type="journal article" date="2021" name="PeerJ">
        <title>Extensive microbial diversity within the chicken gut microbiome revealed by metagenomics and culture.</title>
        <authorList>
            <person name="Gilroy R."/>
            <person name="Ravi A."/>
            <person name="Getino M."/>
            <person name="Pursley I."/>
            <person name="Horton D.L."/>
            <person name="Alikhan N.F."/>
            <person name="Baker D."/>
            <person name="Gharbi K."/>
            <person name="Hall N."/>
            <person name="Watson M."/>
            <person name="Adriaenssens E.M."/>
            <person name="Foster-Nyarko E."/>
            <person name="Jarju S."/>
            <person name="Secka A."/>
            <person name="Antonio M."/>
            <person name="Oren A."/>
            <person name="Chaudhuri R.R."/>
            <person name="La Ragione R."/>
            <person name="Hildebrand F."/>
            <person name="Pallen M.J."/>
        </authorList>
    </citation>
    <scope>NUCLEOTIDE SEQUENCE</scope>
    <source>
        <strain evidence="2">ChiSjej3B21-11622</strain>
    </source>
</reference>
<gene>
    <name evidence="2" type="ORF">IAB26_01370</name>
</gene>
<accession>A0A9D0ZUR0</accession>
<organism evidence="2 3">
    <name type="scientific">Candidatus Limivivens merdigallinarum</name>
    <dbReference type="NCBI Taxonomy" id="2840859"/>
    <lineage>
        <taxon>Bacteria</taxon>
        <taxon>Bacillati</taxon>
        <taxon>Bacillota</taxon>
        <taxon>Clostridia</taxon>
        <taxon>Lachnospirales</taxon>
        <taxon>Lachnospiraceae</taxon>
        <taxon>Lachnospiraceae incertae sedis</taxon>
        <taxon>Candidatus Limivivens</taxon>
    </lineage>
</organism>
<keyword evidence="1" id="KW-1133">Transmembrane helix</keyword>
<keyword evidence="1" id="KW-0812">Transmembrane</keyword>
<feature type="transmembrane region" description="Helical" evidence="1">
    <location>
        <begin position="116"/>
        <end position="132"/>
    </location>
</feature>
<dbReference type="InterPro" id="IPR008875">
    <property type="entry name" value="TraX"/>
</dbReference>
<name>A0A9D0ZUR0_9FIRM</name>
<dbReference type="EMBL" id="DVFT01000019">
    <property type="protein sequence ID" value="HIQ95190.1"/>
    <property type="molecule type" value="Genomic_DNA"/>
</dbReference>
<keyword evidence="1" id="KW-0472">Membrane</keyword>
<feature type="transmembrane region" description="Helical" evidence="1">
    <location>
        <begin position="137"/>
        <end position="153"/>
    </location>
</feature>
<evidence type="ECO:0000313" key="3">
    <source>
        <dbReference type="Proteomes" id="UP000886886"/>
    </source>
</evidence>
<feature type="transmembrane region" description="Helical" evidence="1">
    <location>
        <begin position="12"/>
        <end position="34"/>
    </location>
</feature>
<feature type="transmembrane region" description="Helical" evidence="1">
    <location>
        <begin position="87"/>
        <end position="110"/>
    </location>
</feature>
<reference evidence="2" key="1">
    <citation type="submission" date="2020-10" db="EMBL/GenBank/DDBJ databases">
        <authorList>
            <person name="Gilroy R."/>
        </authorList>
    </citation>
    <scope>NUCLEOTIDE SEQUENCE</scope>
    <source>
        <strain evidence="2">ChiSjej3B21-11622</strain>
    </source>
</reference>
<sequence>MQIQKYSPITGSALKIFAIVTMFIDHFGAVAVGSGILRLPVVRASSELYQNWYVFYRLLRNIGRLAFPIFCFLLVEGFIHTRSQKKYVFRLFLFTLISEIPFDLAIYGEWYHPEKQNVFFTLLIGMLVMVAASRVRNFYLSLLVMAAGIYLGYFLQTDYGARGVLLISLLYLLRFQRPCQCVAGALTMLYEPTAPIAFIPIFFYNGQKGRCSLKYFFYWFYPVHLFLLAGLRYLILYFGGAS</sequence>
<protein>
    <submittedName>
        <fullName evidence="2">Conjugal transfer protein TraX</fullName>
    </submittedName>
</protein>
<dbReference type="AlphaFoldDB" id="A0A9D0ZUR0"/>
<evidence type="ECO:0000256" key="1">
    <source>
        <dbReference type="SAM" id="Phobius"/>
    </source>
</evidence>